<proteinExistence type="predicted"/>
<dbReference type="Pfam" id="PF12708">
    <property type="entry name" value="Pect-lyase_RHGA_epim"/>
    <property type="match status" value="1"/>
</dbReference>
<dbReference type="Gene3D" id="2.60.120.200">
    <property type="match status" value="1"/>
</dbReference>
<dbReference type="Proteomes" id="UP001374803">
    <property type="component" value="Chromosome"/>
</dbReference>
<dbReference type="InterPro" id="IPR012334">
    <property type="entry name" value="Pectin_lyas_fold"/>
</dbReference>
<dbReference type="SUPFAM" id="SSF51126">
    <property type="entry name" value="Pectin lyase-like"/>
    <property type="match status" value="2"/>
</dbReference>
<evidence type="ECO:0000313" key="3">
    <source>
        <dbReference type="Proteomes" id="UP001374803"/>
    </source>
</evidence>
<name>A0ABZ2KXL3_9BACT</name>
<dbReference type="RefSeq" id="WP_394831679.1">
    <property type="nucleotide sequence ID" value="NZ_CP089929.1"/>
</dbReference>
<protein>
    <recommendedName>
        <fullName evidence="1">Rhamnogalacturonase A/B/Epimerase-like pectate lyase domain-containing protein</fullName>
    </recommendedName>
</protein>
<keyword evidence="3" id="KW-1185">Reference proteome</keyword>
<evidence type="ECO:0000313" key="2">
    <source>
        <dbReference type="EMBL" id="WXB02054.1"/>
    </source>
</evidence>
<dbReference type="Gene3D" id="2.160.20.10">
    <property type="entry name" value="Single-stranded right-handed beta-helix, Pectin lyase-like"/>
    <property type="match status" value="1"/>
</dbReference>
<feature type="domain" description="Rhamnogalacturonase A/B/Epimerase-like pectate lyase" evidence="1">
    <location>
        <begin position="16"/>
        <end position="89"/>
    </location>
</feature>
<evidence type="ECO:0000259" key="1">
    <source>
        <dbReference type="Pfam" id="PF12708"/>
    </source>
</evidence>
<dbReference type="InterPro" id="IPR024535">
    <property type="entry name" value="RHGA/B-epi-like_pectate_lyase"/>
</dbReference>
<dbReference type="InterPro" id="IPR011050">
    <property type="entry name" value="Pectin_lyase_fold/virulence"/>
</dbReference>
<accession>A0ABZ2KXL3</accession>
<gene>
    <name evidence="2" type="ORF">LVJ94_34720</name>
</gene>
<reference evidence="2" key="1">
    <citation type="submission" date="2021-12" db="EMBL/GenBank/DDBJ databases">
        <title>Discovery of the Pendulisporaceae a myxobacterial family with distinct sporulation behavior and unique specialized metabolism.</title>
        <authorList>
            <person name="Garcia R."/>
            <person name="Popoff A."/>
            <person name="Bader C.D."/>
            <person name="Loehr J."/>
            <person name="Walesch S."/>
            <person name="Walt C."/>
            <person name="Boldt J."/>
            <person name="Bunk B."/>
            <person name="Haeckl F.J.F.P.J."/>
            <person name="Gunesch A.P."/>
            <person name="Birkelbach J."/>
            <person name="Nuebel U."/>
            <person name="Pietschmann T."/>
            <person name="Bach T."/>
            <person name="Mueller R."/>
        </authorList>
    </citation>
    <scope>NUCLEOTIDE SEQUENCE</scope>
    <source>
        <strain evidence="2">MSr11367</strain>
    </source>
</reference>
<sequence length="574" mass="61141">MESTESAPLLPIGRDIFNVKSFGAVGNDVADDTAAIRAALKAVPHEGGILYFPPGTYRLTSPIRVARGNIRVCGAGRCLSTLHATGFVGPILLVGPMLEPLPTAPSLVKGAGNALDFRGAKYDHYLNLRDCPSLEVDGLSQFTAECFFRPTDVAVVGQLFGSYGRLFSTDPFATAFSVFKLADRIVAHVTVNGTLHSLVSPYGTLAVDTVYHVAMTFDGSGTDTIIRLYVHAPGSGPNEPIASLTLPGKGAITQSDYENVVVGYTFYGWPCTGGAFFNQAGGDLDSIRISNKVVYPERFAAPNAKLPFVSGQTLVVINGDRVTDSFVVLATSSGPFYCAIRRLSMKAIITNVEVSDLGFASGALDIFLTPDGRYDNLKFVTQRGAMRLKNNCFFSAGRNIDIIAQYGIENTDASGVNHFSQLKILARLGFISYSSSVSLEDANFQVWKDYAAVFSGAGGANATVDIRNPIVNDEGCTTPPTNAIFAFDSIKGAHISGGIVQYMGSKAPLLSVKGESHLCVVGTTLSPALDAEEMIHVDDDGAAKEISLLAPRLWQPSRPVPITRSTQTAIKQIP</sequence>
<dbReference type="EMBL" id="CP089983">
    <property type="protein sequence ID" value="WXB02054.1"/>
    <property type="molecule type" value="Genomic_DNA"/>
</dbReference>
<organism evidence="2 3">
    <name type="scientific">Pendulispora rubella</name>
    <dbReference type="NCBI Taxonomy" id="2741070"/>
    <lineage>
        <taxon>Bacteria</taxon>
        <taxon>Pseudomonadati</taxon>
        <taxon>Myxococcota</taxon>
        <taxon>Myxococcia</taxon>
        <taxon>Myxococcales</taxon>
        <taxon>Sorangiineae</taxon>
        <taxon>Pendulisporaceae</taxon>
        <taxon>Pendulispora</taxon>
    </lineage>
</organism>